<dbReference type="EMBL" id="JBHLZP010001155">
    <property type="protein sequence ID" value="MFB9840551.1"/>
    <property type="molecule type" value="Genomic_DNA"/>
</dbReference>
<name>A0ABV5YZQ0_9ACTN</name>
<organism evidence="2 3">
    <name type="scientific">Actinoallomurus acaciae</name>
    <dbReference type="NCBI Taxonomy" id="502577"/>
    <lineage>
        <taxon>Bacteria</taxon>
        <taxon>Bacillati</taxon>
        <taxon>Actinomycetota</taxon>
        <taxon>Actinomycetes</taxon>
        <taxon>Streptosporangiales</taxon>
        <taxon>Thermomonosporaceae</taxon>
        <taxon>Actinoallomurus</taxon>
    </lineage>
</organism>
<feature type="non-terminal residue" evidence="2">
    <location>
        <position position="60"/>
    </location>
</feature>
<feature type="region of interest" description="Disordered" evidence="1">
    <location>
        <begin position="30"/>
        <end position="60"/>
    </location>
</feature>
<comment type="caution">
    <text evidence="2">The sequence shown here is derived from an EMBL/GenBank/DDBJ whole genome shotgun (WGS) entry which is preliminary data.</text>
</comment>
<dbReference type="RefSeq" id="WP_378213793.1">
    <property type="nucleotide sequence ID" value="NZ_JBHLZP010001155.1"/>
</dbReference>
<protein>
    <submittedName>
        <fullName evidence="2">Uncharacterized protein</fullName>
    </submittedName>
</protein>
<evidence type="ECO:0000256" key="1">
    <source>
        <dbReference type="SAM" id="MobiDB-lite"/>
    </source>
</evidence>
<evidence type="ECO:0000313" key="3">
    <source>
        <dbReference type="Proteomes" id="UP001589627"/>
    </source>
</evidence>
<dbReference type="Proteomes" id="UP001589627">
    <property type="component" value="Unassembled WGS sequence"/>
</dbReference>
<gene>
    <name evidence="2" type="ORF">ACFFNX_51260</name>
</gene>
<sequence>MRVVTAKRRRRMIPPIRFLAAPRAIRPFLSSRRRRRTPPRHRAATAGSAVPDAAGPAPPD</sequence>
<keyword evidence="3" id="KW-1185">Reference proteome</keyword>
<evidence type="ECO:0000313" key="2">
    <source>
        <dbReference type="EMBL" id="MFB9840551.1"/>
    </source>
</evidence>
<feature type="compositionally biased region" description="Low complexity" evidence="1">
    <location>
        <begin position="44"/>
        <end position="60"/>
    </location>
</feature>
<proteinExistence type="predicted"/>
<feature type="compositionally biased region" description="Basic residues" evidence="1">
    <location>
        <begin position="31"/>
        <end position="43"/>
    </location>
</feature>
<accession>A0ABV5YZQ0</accession>
<reference evidence="2 3" key="1">
    <citation type="submission" date="2024-09" db="EMBL/GenBank/DDBJ databases">
        <authorList>
            <person name="Sun Q."/>
            <person name="Mori K."/>
        </authorList>
    </citation>
    <scope>NUCLEOTIDE SEQUENCE [LARGE SCALE GENOMIC DNA]</scope>
    <source>
        <strain evidence="2 3">TBRC 0563</strain>
    </source>
</reference>